<reference evidence="2" key="1">
    <citation type="submission" date="2025-08" db="UniProtKB">
        <authorList>
            <consortium name="Ensembl"/>
        </authorList>
    </citation>
    <scope>IDENTIFICATION</scope>
</reference>
<feature type="region of interest" description="Disordered" evidence="1">
    <location>
        <begin position="50"/>
        <end position="108"/>
    </location>
</feature>
<name>A0A2K6GGZ2_PROCO</name>
<feature type="compositionally biased region" description="Pro residues" evidence="1">
    <location>
        <begin position="58"/>
        <end position="67"/>
    </location>
</feature>
<keyword evidence="3" id="KW-1185">Reference proteome</keyword>
<dbReference type="Ensembl" id="ENSPCOT00000036195.1">
    <property type="protein sequence ID" value="ENSPCOP00000025502.1"/>
    <property type="gene ID" value="ENSPCOG00000024981.1"/>
</dbReference>
<dbReference type="AlphaFoldDB" id="A0A2K6GGZ2"/>
<dbReference type="Proteomes" id="UP000233160">
    <property type="component" value="Unassembled WGS sequence"/>
</dbReference>
<gene>
    <name evidence="2" type="primary">C10orf143</name>
</gene>
<dbReference type="OMA" id="CHPVNAC"/>
<accession>A0A2K6GGZ2</accession>
<evidence type="ECO:0000313" key="2">
    <source>
        <dbReference type="Ensembl" id="ENSPCOP00000025502.1"/>
    </source>
</evidence>
<dbReference type="GeneTree" id="ENSGT01130000278369"/>
<evidence type="ECO:0000313" key="3">
    <source>
        <dbReference type="Proteomes" id="UP000233160"/>
    </source>
</evidence>
<sequence>MDSLAVGRWRRRRPEDLQVPGDVKRACRRLEASGQERGCHQVNTCTLVSWGPEDWEPPPRGCPPAPRPESSQGKPNARIPQNGGRSPAQPCPRCIAGESGHFNHTENR</sequence>
<reference evidence="2" key="2">
    <citation type="submission" date="2025-09" db="UniProtKB">
        <authorList>
            <consortium name="Ensembl"/>
        </authorList>
    </citation>
    <scope>IDENTIFICATION</scope>
</reference>
<dbReference type="STRING" id="379532.ENSPCOP00000025502"/>
<proteinExistence type="predicted"/>
<organism evidence="2 3">
    <name type="scientific">Propithecus coquereli</name>
    <name type="common">Coquerel's sifaka</name>
    <name type="synonym">Propithecus verreauxi coquereli</name>
    <dbReference type="NCBI Taxonomy" id="379532"/>
    <lineage>
        <taxon>Eukaryota</taxon>
        <taxon>Metazoa</taxon>
        <taxon>Chordata</taxon>
        <taxon>Craniata</taxon>
        <taxon>Vertebrata</taxon>
        <taxon>Euteleostomi</taxon>
        <taxon>Mammalia</taxon>
        <taxon>Eutheria</taxon>
        <taxon>Euarchontoglires</taxon>
        <taxon>Primates</taxon>
        <taxon>Strepsirrhini</taxon>
        <taxon>Lemuriformes</taxon>
        <taxon>Indriidae</taxon>
        <taxon>Propithecus</taxon>
    </lineage>
</organism>
<protein>
    <submittedName>
        <fullName evidence="2">Chromosome 10 open reading frame 143</fullName>
    </submittedName>
</protein>
<evidence type="ECO:0000256" key="1">
    <source>
        <dbReference type="SAM" id="MobiDB-lite"/>
    </source>
</evidence>